<dbReference type="InterPro" id="IPR015887">
    <property type="entry name" value="DNA_glyclase_Znf_dom_DNA_BS"/>
</dbReference>
<dbReference type="EMBL" id="CP011125">
    <property type="protein sequence ID" value="AKF03897.1"/>
    <property type="molecule type" value="Genomic_DNA"/>
</dbReference>
<reference evidence="18 19" key="1">
    <citation type="submission" date="2015-03" db="EMBL/GenBank/DDBJ databases">
        <title>Genome assembly of Sandaracinus amylolyticus DSM 53668.</title>
        <authorList>
            <person name="Sharma G."/>
            <person name="Subramanian S."/>
        </authorList>
    </citation>
    <scope>NUCLEOTIDE SEQUENCE [LARGE SCALE GENOMIC DNA]</scope>
    <source>
        <strain evidence="18 19">DSM 53668</strain>
    </source>
</reference>
<dbReference type="SMART" id="SM00898">
    <property type="entry name" value="Fapy_DNA_glyco"/>
    <property type="match status" value="1"/>
</dbReference>
<evidence type="ECO:0000313" key="18">
    <source>
        <dbReference type="EMBL" id="AKF03897.1"/>
    </source>
</evidence>
<dbReference type="Pfam" id="PF06831">
    <property type="entry name" value="H2TH"/>
    <property type="match status" value="1"/>
</dbReference>
<evidence type="ECO:0000256" key="6">
    <source>
        <dbReference type="ARBA" id="ARBA00022771"/>
    </source>
</evidence>
<dbReference type="PANTHER" id="PTHR22993">
    <property type="entry name" value="FORMAMIDOPYRIMIDINE-DNA GLYCOSYLASE"/>
    <property type="match status" value="1"/>
</dbReference>
<evidence type="ECO:0000256" key="7">
    <source>
        <dbReference type="ARBA" id="ARBA00022801"/>
    </source>
</evidence>
<keyword evidence="8" id="KW-0862">Zinc</keyword>
<evidence type="ECO:0000256" key="4">
    <source>
        <dbReference type="ARBA" id="ARBA00022723"/>
    </source>
</evidence>
<dbReference type="InterPro" id="IPR015886">
    <property type="entry name" value="H2TH_FPG"/>
</dbReference>
<evidence type="ECO:0000259" key="17">
    <source>
        <dbReference type="PROSITE" id="PS51068"/>
    </source>
</evidence>
<dbReference type="AlphaFoldDB" id="A0A0F6YFN2"/>
<dbReference type="SMART" id="SM01232">
    <property type="entry name" value="H2TH"/>
    <property type="match status" value="1"/>
</dbReference>
<keyword evidence="4" id="KW-0479">Metal-binding</keyword>
<dbReference type="GO" id="GO:0008534">
    <property type="term" value="F:oxidized purine nucleobase lesion DNA N-glycosylase activity"/>
    <property type="evidence" value="ECO:0007669"/>
    <property type="project" value="UniProtKB-EC"/>
</dbReference>
<feature type="domain" description="FPG-type" evidence="16">
    <location>
        <begin position="241"/>
        <end position="275"/>
    </location>
</feature>
<dbReference type="GO" id="GO:0006284">
    <property type="term" value="P:base-excision repair"/>
    <property type="evidence" value="ECO:0007669"/>
    <property type="project" value="InterPro"/>
</dbReference>
<keyword evidence="10" id="KW-0234">DNA repair</keyword>
<dbReference type="PROSITE" id="PS51066">
    <property type="entry name" value="ZF_FPG_2"/>
    <property type="match status" value="1"/>
</dbReference>
<feature type="domain" description="Formamidopyrimidine-DNA glycosylase catalytic" evidence="17">
    <location>
        <begin position="2"/>
        <end position="121"/>
    </location>
</feature>
<evidence type="ECO:0000256" key="1">
    <source>
        <dbReference type="ARBA" id="ARBA00001668"/>
    </source>
</evidence>
<dbReference type="GO" id="GO:0140078">
    <property type="term" value="F:class I DNA-(apurinic or apyrimidinic site) endonuclease activity"/>
    <property type="evidence" value="ECO:0007669"/>
    <property type="project" value="UniProtKB-EC"/>
</dbReference>
<gene>
    <name evidence="18" type="ORF">DB32_001046</name>
</gene>
<dbReference type="Gene3D" id="3.20.190.10">
    <property type="entry name" value="MutM-like, N-terminal"/>
    <property type="match status" value="1"/>
</dbReference>
<evidence type="ECO:0000256" key="13">
    <source>
        <dbReference type="ARBA" id="ARBA00023295"/>
    </source>
</evidence>
<dbReference type="RefSeq" id="WP_053231305.1">
    <property type="nucleotide sequence ID" value="NZ_CP011125.1"/>
</dbReference>
<keyword evidence="12" id="KW-0511">Multifunctional enzyme</keyword>
<evidence type="ECO:0000259" key="16">
    <source>
        <dbReference type="PROSITE" id="PS51066"/>
    </source>
</evidence>
<keyword evidence="5" id="KW-0227">DNA damage</keyword>
<proteinExistence type="inferred from homology"/>
<keyword evidence="11" id="KW-0456">Lyase</keyword>
<evidence type="ECO:0000313" key="19">
    <source>
        <dbReference type="Proteomes" id="UP000034883"/>
    </source>
</evidence>
<dbReference type="PROSITE" id="PS01242">
    <property type="entry name" value="ZF_FPG_1"/>
    <property type="match status" value="1"/>
</dbReference>
<evidence type="ECO:0000256" key="2">
    <source>
        <dbReference type="ARBA" id="ARBA00001947"/>
    </source>
</evidence>
<dbReference type="InterPro" id="IPR035937">
    <property type="entry name" value="FPG_N"/>
</dbReference>
<keyword evidence="7" id="KW-0378">Hydrolase</keyword>
<dbReference type="Pfam" id="PF06827">
    <property type="entry name" value="zf-FPG_IleRS"/>
    <property type="match status" value="1"/>
</dbReference>
<dbReference type="PROSITE" id="PS51068">
    <property type="entry name" value="FPG_CAT"/>
    <property type="match status" value="1"/>
</dbReference>
<evidence type="ECO:0000256" key="3">
    <source>
        <dbReference type="ARBA" id="ARBA00009409"/>
    </source>
</evidence>
<dbReference type="InterPro" id="IPR010979">
    <property type="entry name" value="Ribosomal_uS13-like_H2TH"/>
</dbReference>
<evidence type="ECO:0000256" key="10">
    <source>
        <dbReference type="ARBA" id="ARBA00023204"/>
    </source>
</evidence>
<comment type="similarity">
    <text evidence="3">Belongs to the FPG family.</text>
</comment>
<evidence type="ECO:0000256" key="8">
    <source>
        <dbReference type="ARBA" id="ARBA00022833"/>
    </source>
</evidence>
<dbReference type="SUPFAM" id="SSF57716">
    <property type="entry name" value="Glucocorticoid receptor-like (DNA-binding domain)"/>
    <property type="match status" value="1"/>
</dbReference>
<evidence type="ECO:0000256" key="12">
    <source>
        <dbReference type="ARBA" id="ARBA00023268"/>
    </source>
</evidence>
<dbReference type="OrthoDB" id="9800855at2"/>
<dbReference type="GO" id="GO:0008270">
    <property type="term" value="F:zinc ion binding"/>
    <property type="evidence" value="ECO:0007669"/>
    <property type="project" value="UniProtKB-KW"/>
</dbReference>
<dbReference type="Gene3D" id="1.10.8.50">
    <property type="match status" value="1"/>
</dbReference>
<protein>
    <submittedName>
        <fullName evidence="18">Formamidopyrimidine-DNA glycosylase</fullName>
    </submittedName>
</protein>
<keyword evidence="9" id="KW-0238">DNA-binding</keyword>
<evidence type="ECO:0000256" key="15">
    <source>
        <dbReference type="PROSITE-ProRule" id="PRU00391"/>
    </source>
</evidence>
<organism evidence="18 19">
    <name type="scientific">Sandaracinus amylolyticus</name>
    <dbReference type="NCBI Taxonomy" id="927083"/>
    <lineage>
        <taxon>Bacteria</taxon>
        <taxon>Pseudomonadati</taxon>
        <taxon>Myxococcota</taxon>
        <taxon>Polyangia</taxon>
        <taxon>Polyangiales</taxon>
        <taxon>Sandaracinaceae</taxon>
        <taxon>Sandaracinus</taxon>
    </lineage>
</organism>
<dbReference type="InterPro" id="IPR000214">
    <property type="entry name" value="Znf_DNA_glyclase/AP_lyase"/>
</dbReference>
<keyword evidence="6 15" id="KW-0863">Zinc-finger</keyword>
<dbReference type="InterPro" id="IPR010663">
    <property type="entry name" value="Znf_FPG/IleRS"/>
</dbReference>
<keyword evidence="19" id="KW-1185">Reference proteome</keyword>
<evidence type="ECO:0000256" key="5">
    <source>
        <dbReference type="ARBA" id="ARBA00022763"/>
    </source>
</evidence>
<keyword evidence="13" id="KW-0326">Glycosidase</keyword>
<comment type="catalytic activity">
    <reaction evidence="14">
        <text>2'-deoxyribonucleotide-(2'-deoxyribose 5'-phosphate)-2'-deoxyribonucleotide-DNA = a 3'-end 2'-deoxyribonucleotide-(2,3-dehydro-2,3-deoxyribose 5'-phosphate)-DNA + a 5'-end 5'-phospho-2'-deoxyribonucleoside-DNA + H(+)</text>
        <dbReference type="Rhea" id="RHEA:66592"/>
        <dbReference type="Rhea" id="RHEA-COMP:13180"/>
        <dbReference type="Rhea" id="RHEA-COMP:16897"/>
        <dbReference type="Rhea" id="RHEA-COMP:17067"/>
        <dbReference type="ChEBI" id="CHEBI:15378"/>
        <dbReference type="ChEBI" id="CHEBI:136412"/>
        <dbReference type="ChEBI" id="CHEBI:157695"/>
        <dbReference type="ChEBI" id="CHEBI:167181"/>
        <dbReference type="EC" id="4.2.99.18"/>
    </reaction>
</comment>
<dbReference type="STRING" id="927083.DB32_001046"/>
<sequence length="280" mass="31190">MPELPEVEHARRQFLAVLGEHETIIEARASDPIVVPMSHDAWRDALVGRRIESASRVGKNVLVALSGDHAMWFHLGMTGRLVRQGAKDEKIDEQTGLPRFTKWWIKTKRATLCLADARRLGRCIAGSREDVVRDGKLDELGPDALAIDSVDALRARVERAKGPIKAALMDQSRIAGLGNIQALETLWRAKLHPETPVPALKSDAWKSLYDAMHESLDAALETMRDTDEVVYVEAGGPNPFLVYDREGEPCPRCGTKLVREVTRGRSSYLCPKCQKKPRAK</sequence>
<dbReference type="Proteomes" id="UP000034883">
    <property type="component" value="Chromosome"/>
</dbReference>
<comment type="cofactor">
    <cofactor evidence="2">
        <name>Zn(2+)</name>
        <dbReference type="ChEBI" id="CHEBI:29105"/>
    </cofactor>
</comment>
<accession>A0A0F6YFN2</accession>
<comment type="catalytic activity">
    <reaction evidence="1">
        <text>Hydrolysis of DNA containing ring-opened 7-methylguanine residues, releasing 2,6-diamino-4-hydroxy-5-(N-methyl)formamidopyrimidine.</text>
        <dbReference type="EC" id="3.2.2.23"/>
    </reaction>
</comment>
<dbReference type="GO" id="GO:0003684">
    <property type="term" value="F:damaged DNA binding"/>
    <property type="evidence" value="ECO:0007669"/>
    <property type="project" value="InterPro"/>
</dbReference>
<dbReference type="PANTHER" id="PTHR22993:SF9">
    <property type="entry name" value="FORMAMIDOPYRIMIDINE-DNA GLYCOSYLASE"/>
    <property type="match status" value="1"/>
</dbReference>
<evidence type="ECO:0000256" key="9">
    <source>
        <dbReference type="ARBA" id="ARBA00023125"/>
    </source>
</evidence>
<dbReference type="KEGG" id="samy:DB32_001046"/>
<evidence type="ECO:0000256" key="14">
    <source>
        <dbReference type="ARBA" id="ARBA00044632"/>
    </source>
</evidence>
<dbReference type="SUPFAM" id="SSF46946">
    <property type="entry name" value="S13-like H2TH domain"/>
    <property type="match status" value="1"/>
</dbReference>
<name>A0A0F6YFN2_9BACT</name>
<dbReference type="Pfam" id="PF01149">
    <property type="entry name" value="Fapy_DNA_glyco"/>
    <property type="match status" value="1"/>
</dbReference>
<dbReference type="SUPFAM" id="SSF81624">
    <property type="entry name" value="N-terminal domain of MutM-like DNA repair proteins"/>
    <property type="match status" value="1"/>
</dbReference>
<evidence type="ECO:0000256" key="11">
    <source>
        <dbReference type="ARBA" id="ARBA00023239"/>
    </source>
</evidence>
<dbReference type="InterPro" id="IPR012319">
    <property type="entry name" value="FPG_cat"/>
</dbReference>